<dbReference type="GO" id="GO:0010038">
    <property type="term" value="P:response to metal ion"/>
    <property type="evidence" value="ECO:0007669"/>
    <property type="project" value="InterPro"/>
</dbReference>
<evidence type="ECO:0000256" key="1">
    <source>
        <dbReference type="ARBA" id="ARBA00010169"/>
    </source>
</evidence>
<protein>
    <submittedName>
        <fullName evidence="2">Divalent-cation tolerance protein CutA</fullName>
    </submittedName>
</protein>
<dbReference type="Gene3D" id="3.30.70.120">
    <property type="match status" value="1"/>
</dbReference>
<accession>A0A518JUC0</accession>
<dbReference type="KEGG" id="rcf:Poly24_28620"/>
<sequence length="108" mass="12132">MADFLQITTTTPTESEAQQIAAELIQQRFAACVQIEGPIASHYRWEGAVHCDSEFRLSIKTVAARYPEVERLIQSLHSYQQPQIIALPIVAGTAGYLDWLTEQTRPIC</sequence>
<dbReference type="Pfam" id="PF03091">
    <property type="entry name" value="CutA1"/>
    <property type="match status" value="1"/>
</dbReference>
<dbReference type="AlphaFoldDB" id="A0A518JUC0"/>
<keyword evidence="3" id="KW-1185">Reference proteome</keyword>
<dbReference type="PANTHER" id="PTHR23419">
    <property type="entry name" value="DIVALENT CATION TOLERANCE CUTA-RELATED"/>
    <property type="match status" value="1"/>
</dbReference>
<dbReference type="InterPro" id="IPR011322">
    <property type="entry name" value="N-reg_PII-like_a/b"/>
</dbReference>
<evidence type="ECO:0000313" key="2">
    <source>
        <dbReference type="EMBL" id="QDV69147.1"/>
    </source>
</evidence>
<dbReference type="InterPro" id="IPR015867">
    <property type="entry name" value="N-reg_PII/ATP_PRibTrfase_C"/>
</dbReference>
<gene>
    <name evidence="2" type="primary">cutA</name>
    <name evidence="2" type="ORF">Poly24_28620</name>
</gene>
<reference evidence="2 3" key="1">
    <citation type="submission" date="2019-02" db="EMBL/GenBank/DDBJ databases">
        <title>Deep-cultivation of Planctomycetes and their phenomic and genomic characterization uncovers novel biology.</title>
        <authorList>
            <person name="Wiegand S."/>
            <person name="Jogler M."/>
            <person name="Boedeker C."/>
            <person name="Pinto D."/>
            <person name="Vollmers J."/>
            <person name="Rivas-Marin E."/>
            <person name="Kohn T."/>
            <person name="Peeters S.H."/>
            <person name="Heuer A."/>
            <person name="Rast P."/>
            <person name="Oberbeckmann S."/>
            <person name="Bunk B."/>
            <person name="Jeske O."/>
            <person name="Meyerdierks A."/>
            <person name="Storesund J.E."/>
            <person name="Kallscheuer N."/>
            <person name="Luecker S."/>
            <person name="Lage O.M."/>
            <person name="Pohl T."/>
            <person name="Merkel B.J."/>
            <person name="Hornburger P."/>
            <person name="Mueller R.-W."/>
            <person name="Bruemmer F."/>
            <person name="Labrenz M."/>
            <person name="Spormann A.M."/>
            <person name="Op den Camp H."/>
            <person name="Overmann J."/>
            <person name="Amann R."/>
            <person name="Jetten M.S.M."/>
            <person name="Mascher T."/>
            <person name="Medema M.H."/>
            <person name="Devos D.P."/>
            <person name="Kaster A.-K."/>
            <person name="Ovreas L."/>
            <person name="Rohde M."/>
            <person name="Galperin M.Y."/>
            <person name="Jogler C."/>
        </authorList>
    </citation>
    <scope>NUCLEOTIDE SEQUENCE [LARGE SCALE GENOMIC DNA]</scope>
    <source>
        <strain evidence="2 3">Poly24</strain>
    </source>
</reference>
<proteinExistence type="inferred from homology"/>
<organism evidence="2 3">
    <name type="scientific">Rosistilla carotiformis</name>
    <dbReference type="NCBI Taxonomy" id="2528017"/>
    <lineage>
        <taxon>Bacteria</taxon>
        <taxon>Pseudomonadati</taxon>
        <taxon>Planctomycetota</taxon>
        <taxon>Planctomycetia</taxon>
        <taxon>Pirellulales</taxon>
        <taxon>Pirellulaceae</taxon>
        <taxon>Rosistilla</taxon>
    </lineage>
</organism>
<name>A0A518JUC0_9BACT</name>
<dbReference type="InterPro" id="IPR004323">
    <property type="entry name" value="Ion_tolerance_CutA"/>
</dbReference>
<dbReference type="GO" id="GO:0005507">
    <property type="term" value="F:copper ion binding"/>
    <property type="evidence" value="ECO:0007669"/>
    <property type="project" value="TreeGrafter"/>
</dbReference>
<dbReference type="EMBL" id="CP036348">
    <property type="protein sequence ID" value="QDV69147.1"/>
    <property type="molecule type" value="Genomic_DNA"/>
</dbReference>
<dbReference type="PANTHER" id="PTHR23419:SF8">
    <property type="entry name" value="FI09726P"/>
    <property type="match status" value="1"/>
</dbReference>
<comment type="similarity">
    <text evidence="1">Belongs to the CutA family.</text>
</comment>
<dbReference type="SUPFAM" id="SSF54913">
    <property type="entry name" value="GlnB-like"/>
    <property type="match status" value="1"/>
</dbReference>
<dbReference type="Proteomes" id="UP000315082">
    <property type="component" value="Chromosome"/>
</dbReference>
<evidence type="ECO:0000313" key="3">
    <source>
        <dbReference type="Proteomes" id="UP000315082"/>
    </source>
</evidence>